<evidence type="ECO:0000256" key="2">
    <source>
        <dbReference type="ARBA" id="ARBA00006613"/>
    </source>
</evidence>
<evidence type="ECO:0000256" key="4">
    <source>
        <dbReference type="ARBA" id="ARBA00022927"/>
    </source>
</evidence>
<dbReference type="PIRSF" id="PIRSF037096">
    <property type="entry name" value="AP3_complex_beta"/>
    <property type="match status" value="1"/>
</dbReference>
<dbReference type="FunCoup" id="A0A168T3T5">
    <property type="interactions" value="406"/>
</dbReference>
<keyword evidence="9" id="KW-1185">Reference proteome</keyword>
<dbReference type="InterPro" id="IPR002553">
    <property type="entry name" value="Clathrin/coatomer_adapt-like_N"/>
</dbReference>
<dbReference type="AlphaFoldDB" id="A0A168T3T5"/>
<dbReference type="InterPro" id="IPR026739">
    <property type="entry name" value="AP_beta"/>
</dbReference>
<name>A0A168T3T5_ABSGL</name>
<dbReference type="InterPro" id="IPR026740">
    <property type="entry name" value="AP3_beta"/>
</dbReference>
<dbReference type="GO" id="GO:0016192">
    <property type="term" value="P:vesicle-mediated transport"/>
    <property type="evidence" value="ECO:0007669"/>
    <property type="project" value="InterPro"/>
</dbReference>
<sequence length="824" mass="91251">MEVSDYINKAMNFAENAAKLSQKMSQGLVENARELGFPGGGGDSGAQYFDTSEEKMRNIKRQLDSKNDREKLDGLKRLIAMISKGRDVSEFFPDVVKNVVSQNIEVRKLVYIYLLRYAEQEPDLALLSINSFQKDLSDKNQIIRAMALRVMSGIRVPVISPIVLLGIKKCVTDSSPYVRKTAAHAIPKCYSLDDTQKDALIEIVATLLKDRSNITIGSTIMAFNEVCPNRFDLIHPCFRKLCAVLADCDEWGQMAILGLMLRYGRTQFLNPNPHGEDQTRVAPKSSTVVKSRAFYSDSDSSDADQNGAVIGDDVFEMDEDHELLLKSCIPLLQSRNSGVVLSVARLFYHLAPASQAEKVAKPLVRILRNHREQQYVVLNNIATMSLRRPYLFESFLQQFYVQSTEPVFIRDIKLTILANIATDSNIHVLLNELQQYVKSPNKDFVAASIQAIARCATIVPSAADRCLRLLMKLLRSSNELVVAESVLVVTKLLKDTASENKNSVIALAKLLDTIKVPTARANILWLIGQHAETLPQVGPDVLRQAVKNFANETNNTKLQIITLSSKLISLNPTHTTLNLLNQYVLNLARYDLSYDVRDRARFLRALTIPTEDKPGLDELKTHVQHILLNDKSPAVIENQTDDAFDYTIGSLSLLASQPLPGYEPLPDYPEEQPDASVRDVEELDGWSGSRTTMMATGFGSDSFEARYRGDRGGGFSSNASVALSGVEAMGNAYSSSMATKKKNGDYDLDAFYDDEDDDDEEDDSSEDDSSDDVSSEEDSEGDDSDEESSQADGSSVDESGSDEEEHDVVTSNGPSSNSPIVELK</sequence>
<dbReference type="STRING" id="4829.A0A168T3T5"/>
<dbReference type="InterPro" id="IPR011989">
    <property type="entry name" value="ARM-like"/>
</dbReference>
<dbReference type="Gene3D" id="1.25.10.10">
    <property type="entry name" value="Leucine-rich Repeat Variant"/>
    <property type="match status" value="1"/>
</dbReference>
<dbReference type="InParanoid" id="A0A168T3T5"/>
<evidence type="ECO:0000259" key="7">
    <source>
        <dbReference type="Pfam" id="PF01602"/>
    </source>
</evidence>
<organism evidence="8">
    <name type="scientific">Absidia glauca</name>
    <name type="common">Pin mould</name>
    <dbReference type="NCBI Taxonomy" id="4829"/>
    <lineage>
        <taxon>Eukaryota</taxon>
        <taxon>Fungi</taxon>
        <taxon>Fungi incertae sedis</taxon>
        <taxon>Mucoromycota</taxon>
        <taxon>Mucoromycotina</taxon>
        <taxon>Mucoromycetes</taxon>
        <taxon>Mucorales</taxon>
        <taxon>Cunninghamellaceae</taxon>
        <taxon>Absidia</taxon>
    </lineage>
</organism>
<protein>
    <recommendedName>
        <fullName evidence="7">Clathrin/coatomer adaptor adaptin-like N-terminal domain-containing protein</fullName>
    </recommendedName>
</protein>
<dbReference type="GO" id="GO:0030123">
    <property type="term" value="C:AP-3 adaptor complex"/>
    <property type="evidence" value="ECO:0007669"/>
    <property type="project" value="InterPro"/>
</dbReference>
<dbReference type="InterPro" id="IPR016024">
    <property type="entry name" value="ARM-type_fold"/>
</dbReference>
<feature type="compositionally biased region" description="Acidic residues" evidence="6">
    <location>
        <begin position="746"/>
        <end position="789"/>
    </location>
</feature>
<evidence type="ECO:0000256" key="3">
    <source>
        <dbReference type="ARBA" id="ARBA00022448"/>
    </source>
</evidence>
<evidence type="ECO:0000313" key="9">
    <source>
        <dbReference type="Proteomes" id="UP000078561"/>
    </source>
</evidence>
<dbReference type="PANTHER" id="PTHR11134">
    <property type="entry name" value="ADAPTOR COMPLEX SUBUNIT BETA FAMILY MEMBER"/>
    <property type="match status" value="1"/>
</dbReference>
<dbReference type="EMBL" id="LT555008">
    <property type="protein sequence ID" value="SAM09418.1"/>
    <property type="molecule type" value="Genomic_DNA"/>
</dbReference>
<feature type="region of interest" description="Disordered" evidence="6">
    <location>
        <begin position="737"/>
        <end position="824"/>
    </location>
</feature>
<evidence type="ECO:0000313" key="8">
    <source>
        <dbReference type="EMBL" id="SAM09418.1"/>
    </source>
</evidence>
<comment type="subcellular location">
    <subcellularLocation>
        <location evidence="1">Endomembrane system</location>
    </subcellularLocation>
</comment>
<dbReference type="OMA" id="HFLVRST"/>
<feature type="domain" description="Clathrin/coatomer adaptor adaptin-like N-terminal" evidence="7">
    <location>
        <begin position="58"/>
        <end position="607"/>
    </location>
</feature>
<evidence type="ECO:0000256" key="1">
    <source>
        <dbReference type="ARBA" id="ARBA00004308"/>
    </source>
</evidence>
<reference evidence="8" key="1">
    <citation type="submission" date="2016-04" db="EMBL/GenBank/DDBJ databases">
        <authorList>
            <person name="Evans L.H."/>
            <person name="Alamgir A."/>
            <person name="Owens N."/>
            <person name="Weber N.D."/>
            <person name="Virtaneva K."/>
            <person name="Barbian K."/>
            <person name="Babar A."/>
            <person name="Rosenke K."/>
        </authorList>
    </citation>
    <scope>NUCLEOTIDE SEQUENCE [LARGE SCALE GENOMIC DNA]</scope>
    <source>
        <strain evidence="8">CBS 101.48</strain>
    </source>
</reference>
<proteinExistence type="inferred from homology"/>
<accession>A0A168T3T5</accession>
<evidence type="ECO:0000256" key="6">
    <source>
        <dbReference type="SAM" id="MobiDB-lite"/>
    </source>
</evidence>
<dbReference type="Pfam" id="PF01602">
    <property type="entry name" value="Adaptin_N"/>
    <property type="match status" value="1"/>
</dbReference>
<dbReference type="OrthoDB" id="10254310at2759"/>
<dbReference type="SUPFAM" id="SSF48371">
    <property type="entry name" value="ARM repeat"/>
    <property type="match status" value="1"/>
</dbReference>
<dbReference type="GO" id="GO:0006886">
    <property type="term" value="P:intracellular protein transport"/>
    <property type="evidence" value="ECO:0007669"/>
    <property type="project" value="InterPro"/>
</dbReference>
<evidence type="ECO:0000256" key="5">
    <source>
        <dbReference type="ARBA" id="ARBA00023136"/>
    </source>
</evidence>
<dbReference type="Proteomes" id="UP000078561">
    <property type="component" value="Unassembled WGS sequence"/>
</dbReference>
<gene>
    <name evidence="8" type="primary">ABSGL_15094.1 scaffold 15162</name>
</gene>
<comment type="similarity">
    <text evidence="2">Belongs to the adaptor complexes large subunit family.</text>
</comment>
<feature type="compositionally biased region" description="Polar residues" evidence="6">
    <location>
        <begin position="810"/>
        <end position="824"/>
    </location>
</feature>
<keyword evidence="3" id="KW-0813">Transport</keyword>
<dbReference type="GO" id="GO:0012505">
    <property type="term" value="C:endomembrane system"/>
    <property type="evidence" value="ECO:0007669"/>
    <property type="project" value="UniProtKB-SubCell"/>
</dbReference>
<keyword evidence="4" id="KW-0653">Protein transport</keyword>
<keyword evidence="5" id="KW-0472">Membrane</keyword>